<dbReference type="Proteomes" id="UP000622317">
    <property type="component" value="Unassembled WGS sequence"/>
</dbReference>
<evidence type="ECO:0000313" key="8">
    <source>
        <dbReference type="EMBL" id="MBD5780882.1"/>
    </source>
</evidence>
<dbReference type="AlphaFoldDB" id="A0A927IG71"/>
<dbReference type="EMBL" id="JACYFG010000038">
    <property type="protein sequence ID" value="MBD5780882.1"/>
    <property type="molecule type" value="Genomic_DNA"/>
</dbReference>
<comment type="similarity">
    <text evidence="2">Belongs to the GMC oxidoreductase family.</text>
</comment>
<dbReference type="RefSeq" id="WP_191617989.1">
    <property type="nucleotide sequence ID" value="NZ_JACYFG010000038.1"/>
</dbReference>
<accession>A0A927IG71</accession>
<dbReference type="Gene3D" id="3.50.50.60">
    <property type="entry name" value="FAD/NAD(P)-binding domain"/>
    <property type="match status" value="2"/>
</dbReference>
<dbReference type="GO" id="GO:0016614">
    <property type="term" value="F:oxidoreductase activity, acting on CH-OH group of donors"/>
    <property type="evidence" value="ECO:0007669"/>
    <property type="project" value="InterPro"/>
</dbReference>
<evidence type="ECO:0000256" key="2">
    <source>
        <dbReference type="ARBA" id="ARBA00010790"/>
    </source>
</evidence>
<evidence type="ECO:0000259" key="7">
    <source>
        <dbReference type="Pfam" id="PF05199"/>
    </source>
</evidence>
<dbReference type="InterPro" id="IPR000172">
    <property type="entry name" value="GMC_OxRdtase_N"/>
</dbReference>
<dbReference type="SUPFAM" id="SSF54373">
    <property type="entry name" value="FAD-linked reductases, C-terminal domain"/>
    <property type="match status" value="1"/>
</dbReference>
<dbReference type="Pfam" id="PF05199">
    <property type="entry name" value="GMC_oxred_C"/>
    <property type="match status" value="1"/>
</dbReference>
<evidence type="ECO:0000256" key="1">
    <source>
        <dbReference type="ARBA" id="ARBA00001974"/>
    </source>
</evidence>
<evidence type="ECO:0000256" key="5">
    <source>
        <dbReference type="ARBA" id="ARBA00023002"/>
    </source>
</evidence>
<keyword evidence="9" id="KW-1185">Reference proteome</keyword>
<protein>
    <submittedName>
        <fullName evidence="8">GMC family oxidoreductase</fullName>
    </submittedName>
</protein>
<evidence type="ECO:0000313" key="9">
    <source>
        <dbReference type="Proteomes" id="UP000622317"/>
    </source>
</evidence>
<evidence type="ECO:0000256" key="4">
    <source>
        <dbReference type="ARBA" id="ARBA00022827"/>
    </source>
</evidence>
<name>A0A927IG71_9BACT</name>
<sequence length="568" mass="63133">MNIQGKGTAANTFDAIVIGSGISGGWAAKELCEKGLQTLVLERGRDVKHGEYPTAMMDTFDFEGRGKVTKESQVRQAKQGRTGYTTHPQCAHWFVDDIDHPYNETKRFDWMRGYHVGGRSLLWGRQSYRLGDLDFTANAKDGHGVDWPVRYKELAPWYDHVEEFVGLSGKAEGLAHLPDGKFLPPWDFNCVEEHAAEQVRKKFGDRIITMGRTTNLTVPHKGRGPCQARNRCIRGCPYAGYFSSNSGTLPAAYATGNLSLRPFSIASELIYDNEKGKAIGVRIVDAETSEVIEYFAKVIFCCASAVASTYILMNSKSDRFPEGFGNDSGELGHNLMDHHFKVGASGVIDGFEDQYYSGRRPTGFYIPRFRNVSKDTNRSDFVRGYGYQGSASRTNWARGIGEFDRLGAEFKADLVQPGPWRMGMGAWGEHLPYHDNKMTLDYENLDKWGLPTVTFDCDYKENEMAMRKDAQASAIEILEAAGFKDIRGFDTLSAPGQCIHEMGTARMGRDPKTSVLNGFNQVHASPNVFVTDGAFMTSSACQNPSLTYMAFTARAADHAVNELKKGNL</sequence>
<dbReference type="InterPro" id="IPR036188">
    <property type="entry name" value="FAD/NAD-bd_sf"/>
</dbReference>
<evidence type="ECO:0000259" key="6">
    <source>
        <dbReference type="Pfam" id="PF00732"/>
    </source>
</evidence>
<comment type="cofactor">
    <cofactor evidence="1">
        <name>FAD</name>
        <dbReference type="ChEBI" id="CHEBI:57692"/>
    </cofactor>
</comment>
<dbReference type="SUPFAM" id="SSF51905">
    <property type="entry name" value="FAD/NAD(P)-binding domain"/>
    <property type="match status" value="1"/>
</dbReference>
<dbReference type="GO" id="GO:0050660">
    <property type="term" value="F:flavin adenine dinucleotide binding"/>
    <property type="evidence" value="ECO:0007669"/>
    <property type="project" value="InterPro"/>
</dbReference>
<proteinExistence type="inferred from homology"/>
<dbReference type="PANTHER" id="PTHR42784:SF1">
    <property type="entry name" value="PYRANOSE 2-OXIDASE"/>
    <property type="match status" value="1"/>
</dbReference>
<feature type="domain" description="Glucose-methanol-choline oxidoreductase C-terminal" evidence="7">
    <location>
        <begin position="432"/>
        <end position="551"/>
    </location>
</feature>
<evidence type="ECO:0000256" key="3">
    <source>
        <dbReference type="ARBA" id="ARBA00022630"/>
    </source>
</evidence>
<dbReference type="InterPro" id="IPR007867">
    <property type="entry name" value="GMC_OxRtase_C"/>
</dbReference>
<keyword evidence="3" id="KW-0285">Flavoprotein</keyword>
<reference evidence="8" key="1">
    <citation type="submission" date="2020-09" db="EMBL/GenBank/DDBJ databases">
        <title>Pelagicoccus enzymogenes sp. nov. with an EPS production, isolated from marine sediment.</title>
        <authorList>
            <person name="Feng X."/>
        </authorList>
    </citation>
    <scope>NUCLEOTIDE SEQUENCE</scope>
    <source>
        <strain evidence="8">NFK12</strain>
    </source>
</reference>
<keyword evidence="5" id="KW-0560">Oxidoreductase</keyword>
<feature type="domain" description="Glucose-methanol-choline oxidoreductase N-terminal" evidence="6">
    <location>
        <begin position="74"/>
        <end position="338"/>
    </location>
</feature>
<keyword evidence="4" id="KW-0274">FAD</keyword>
<dbReference type="Pfam" id="PF00732">
    <property type="entry name" value="GMC_oxred_N"/>
    <property type="match status" value="1"/>
</dbReference>
<organism evidence="8 9">
    <name type="scientific">Pelagicoccus enzymogenes</name>
    <dbReference type="NCBI Taxonomy" id="2773457"/>
    <lineage>
        <taxon>Bacteria</taxon>
        <taxon>Pseudomonadati</taxon>
        <taxon>Verrucomicrobiota</taxon>
        <taxon>Opitutia</taxon>
        <taxon>Puniceicoccales</taxon>
        <taxon>Pelagicoccaceae</taxon>
        <taxon>Pelagicoccus</taxon>
    </lineage>
</organism>
<gene>
    <name evidence="8" type="ORF">IEN85_15390</name>
</gene>
<dbReference type="InterPro" id="IPR051473">
    <property type="entry name" value="P2Ox-like"/>
</dbReference>
<comment type="caution">
    <text evidence="8">The sequence shown here is derived from an EMBL/GenBank/DDBJ whole genome shotgun (WGS) entry which is preliminary data.</text>
</comment>
<dbReference type="PANTHER" id="PTHR42784">
    <property type="entry name" value="PYRANOSE 2-OXIDASE"/>
    <property type="match status" value="1"/>
</dbReference>